<comment type="caution">
    <text evidence="1">The sequence shown here is derived from an EMBL/GenBank/DDBJ whole genome shotgun (WGS) entry which is preliminary data.</text>
</comment>
<reference evidence="1 2" key="1">
    <citation type="submission" date="2016-10" db="EMBL/GenBank/DDBJ databases">
        <title>Paenibacillus species isolates.</title>
        <authorList>
            <person name="Beno S.M."/>
        </authorList>
    </citation>
    <scope>NUCLEOTIDE SEQUENCE [LARGE SCALE GENOMIC DNA]</scope>
    <source>
        <strain evidence="1 2">FSL H7-0604</strain>
    </source>
</reference>
<dbReference type="InterPro" id="IPR035069">
    <property type="entry name" value="TTHA1013/TTHA0281-like"/>
</dbReference>
<dbReference type="SUPFAM" id="SSF143100">
    <property type="entry name" value="TTHA1013/TTHA0281-like"/>
    <property type="match status" value="1"/>
</dbReference>
<evidence type="ECO:0000313" key="1">
    <source>
        <dbReference type="EMBL" id="OMD26752.1"/>
    </source>
</evidence>
<accession>A0A1R0X1S3</accession>
<proteinExistence type="predicted"/>
<dbReference type="Gene3D" id="3.30.160.250">
    <property type="match status" value="1"/>
</dbReference>
<dbReference type="Proteomes" id="UP000187465">
    <property type="component" value="Unassembled WGS sequence"/>
</dbReference>
<dbReference type="EMBL" id="MKQP01000040">
    <property type="protein sequence ID" value="OMD26752.1"/>
    <property type="molecule type" value="Genomic_DNA"/>
</dbReference>
<name>A0A1R0X1S3_9BACL</name>
<gene>
    <name evidence="1" type="ORF">BJP51_26540</name>
</gene>
<organism evidence="1 2">
    <name type="scientific">Paenibacillus odorifer</name>
    <dbReference type="NCBI Taxonomy" id="189426"/>
    <lineage>
        <taxon>Bacteria</taxon>
        <taxon>Bacillati</taxon>
        <taxon>Bacillota</taxon>
        <taxon>Bacilli</taxon>
        <taxon>Bacillales</taxon>
        <taxon>Paenibacillaceae</taxon>
        <taxon>Paenibacillus</taxon>
    </lineage>
</organism>
<evidence type="ECO:0000313" key="2">
    <source>
        <dbReference type="Proteomes" id="UP000187465"/>
    </source>
</evidence>
<evidence type="ECO:0008006" key="3">
    <source>
        <dbReference type="Google" id="ProtNLM"/>
    </source>
</evidence>
<protein>
    <recommendedName>
        <fullName evidence="3">HicB-like antitoxin of toxin-antitoxin system domain-containing protein</fullName>
    </recommendedName>
</protein>
<sequence>MLAAPLNTTNFLKGMMIMTALKLQILFEEDKAEGNVSAYIPVFRLGVLGDTLEEARANAIDLVQAELEIAKQQGRAIPKDTAIIETICFDDVVAQK</sequence>
<dbReference type="AlphaFoldDB" id="A0A1R0X1S3"/>